<gene>
    <name evidence="2" type="ORF">RRG08_061384</name>
</gene>
<name>A0AAE1AFC6_9GAST</name>
<feature type="compositionally biased region" description="Basic and acidic residues" evidence="1">
    <location>
        <begin position="30"/>
        <end position="47"/>
    </location>
</feature>
<evidence type="ECO:0000313" key="2">
    <source>
        <dbReference type="EMBL" id="KAK3786833.1"/>
    </source>
</evidence>
<organism evidence="2 3">
    <name type="scientific">Elysia crispata</name>
    <name type="common">lettuce slug</name>
    <dbReference type="NCBI Taxonomy" id="231223"/>
    <lineage>
        <taxon>Eukaryota</taxon>
        <taxon>Metazoa</taxon>
        <taxon>Spiralia</taxon>
        <taxon>Lophotrochozoa</taxon>
        <taxon>Mollusca</taxon>
        <taxon>Gastropoda</taxon>
        <taxon>Heterobranchia</taxon>
        <taxon>Euthyneura</taxon>
        <taxon>Panpulmonata</taxon>
        <taxon>Sacoglossa</taxon>
        <taxon>Placobranchoidea</taxon>
        <taxon>Plakobranchidae</taxon>
        <taxon>Elysia</taxon>
    </lineage>
</organism>
<comment type="caution">
    <text evidence="2">The sequence shown here is derived from an EMBL/GenBank/DDBJ whole genome shotgun (WGS) entry which is preliminary data.</text>
</comment>
<dbReference type="EMBL" id="JAWDGP010001944">
    <property type="protein sequence ID" value="KAK3786833.1"/>
    <property type="molecule type" value="Genomic_DNA"/>
</dbReference>
<accession>A0AAE1AFC6</accession>
<reference evidence="2" key="1">
    <citation type="journal article" date="2023" name="G3 (Bethesda)">
        <title>A reference genome for the long-term kleptoplast-retaining sea slug Elysia crispata morphotype clarki.</title>
        <authorList>
            <person name="Eastman K.E."/>
            <person name="Pendleton A.L."/>
            <person name="Shaikh M.A."/>
            <person name="Suttiyut T."/>
            <person name="Ogas R."/>
            <person name="Tomko P."/>
            <person name="Gavelis G."/>
            <person name="Widhalm J.R."/>
            <person name="Wisecaver J.H."/>
        </authorList>
    </citation>
    <scope>NUCLEOTIDE SEQUENCE</scope>
    <source>
        <strain evidence="2">ECLA1</strain>
    </source>
</reference>
<evidence type="ECO:0000256" key="1">
    <source>
        <dbReference type="SAM" id="MobiDB-lite"/>
    </source>
</evidence>
<feature type="region of interest" description="Disordered" evidence="1">
    <location>
        <begin position="1"/>
        <end position="48"/>
    </location>
</feature>
<sequence>MTSFAASCPPGGRLQTAGQDARNRPSPHVSPRDGRLDSEGNKREGTIVKHSIFNQIERSTSLYSHSLAAGSTEDH</sequence>
<dbReference type="AlphaFoldDB" id="A0AAE1AFC6"/>
<keyword evidence="3" id="KW-1185">Reference proteome</keyword>
<proteinExistence type="predicted"/>
<dbReference type="Proteomes" id="UP001283361">
    <property type="component" value="Unassembled WGS sequence"/>
</dbReference>
<evidence type="ECO:0000313" key="3">
    <source>
        <dbReference type="Proteomes" id="UP001283361"/>
    </source>
</evidence>
<protein>
    <submittedName>
        <fullName evidence="2">Uncharacterized protein</fullName>
    </submittedName>
</protein>